<dbReference type="AlphaFoldDB" id="A0A1H4C8Q6"/>
<keyword evidence="3" id="KW-1185">Reference proteome</keyword>
<dbReference type="EMBL" id="FNRD01000005">
    <property type="protein sequence ID" value="SEA56472.1"/>
    <property type="molecule type" value="Genomic_DNA"/>
</dbReference>
<sequence>MKKKNAAMFLMISSIFWLLNDLYWTVKRFTGDRWAY</sequence>
<dbReference type="STRING" id="150146.SAMN05443667_105268"/>
<evidence type="ECO:0000313" key="2">
    <source>
        <dbReference type="EMBL" id="SEA56472.1"/>
    </source>
</evidence>
<dbReference type="Proteomes" id="UP000198951">
    <property type="component" value="Unassembled WGS sequence"/>
</dbReference>
<feature type="transmembrane region" description="Helical" evidence="1">
    <location>
        <begin position="7"/>
        <end position="26"/>
    </location>
</feature>
<protein>
    <submittedName>
        <fullName evidence="2">Uncharacterized protein</fullName>
    </submittedName>
</protein>
<proteinExistence type="predicted"/>
<keyword evidence="1" id="KW-0472">Membrane</keyword>
<keyword evidence="1" id="KW-0812">Transmembrane</keyword>
<evidence type="ECO:0000313" key="3">
    <source>
        <dbReference type="Proteomes" id="UP000198951"/>
    </source>
</evidence>
<name>A0A1H4C8Q6_9FLAO</name>
<reference evidence="3" key="1">
    <citation type="submission" date="2016-10" db="EMBL/GenBank/DDBJ databases">
        <authorList>
            <person name="Varghese N."/>
            <person name="Submissions S."/>
        </authorList>
    </citation>
    <scope>NUCLEOTIDE SEQUENCE [LARGE SCALE GENOMIC DNA]</scope>
    <source>
        <strain evidence="3">DSM 22376</strain>
    </source>
</reference>
<organism evidence="2 3">
    <name type="scientific">Flavobacterium gillisiae</name>
    <dbReference type="NCBI Taxonomy" id="150146"/>
    <lineage>
        <taxon>Bacteria</taxon>
        <taxon>Pseudomonadati</taxon>
        <taxon>Bacteroidota</taxon>
        <taxon>Flavobacteriia</taxon>
        <taxon>Flavobacteriales</taxon>
        <taxon>Flavobacteriaceae</taxon>
        <taxon>Flavobacterium</taxon>
    </lineage>
</organism>
<gene>
    <name evidence="2" type="ORF">SAMN05443667_105268</name>
</gene>
<accession>A0A1H4C8Q6</accession>
<keyword evidence="1" id="KW-1133">Transmembrane helix</keyword>
<evidence type="ECO:0000256" key="1">
    <source>
        <dbReference type="SAM" id="Phobius"/>
    </source>
</evidence>